<dbReference type="NCBIfam" id="TIGR01230">
    <property type="entry name" value="agmatinase"/>
    <property type="match status" value="1"/>
</dbReference>
<dbReference type="GO" id="GO:0033389">
    <property type="term" value="P:putrescine biosynthetic process from arginine, via agmatine"/>
    <property type="evidence" value="ECO:0007669"/>
    <property type="project" value="TreeGrafter"/>
</dbReference>
<reference evidence="4" key="1">
    <citation type="submission" date="2018-06" db="EMBL/GenBank/DDBJ databases">
        <authorList>
            <person name="Zhirakovskaya E."/>
        </authorList>
    </citation>
    <scope>NUCLEOTIDE SEQUENCE</scope>
</reference>
<dbReference type="Pfam" id="PF00491">
    <property type="entry name" value="Arginase"/>
    <property type="match status" value="1"/>
</dbReference>
<evidence type="ECO:0000256" key="3">
    <source>
        <dbReference type="ARBA" id="ARBA00022801"/>
    </source>
</evidence>
<evidence type="ECO:0000313" key="4">
    <source>
        <dbReference type="EMBL" id="VAV89413.1"/>
    </source>
</evidence>
<dbReference type="GO" id="GO:0046872">
    <property type="term" value="F:metal ion binding"/>
    <property type="evidence" value="ECO:0007669"/>
    <property type="project" value="UniProtKB-KW"/>
</dbReference>
<dbReference type="PROSITE" id="PS51409">
    <property type="entry name" value="ARGINASE_2"/>
    <property type="match status" value="1"/>
</dbReference>
<keyword evidence="2" id="KW-0479">Metal-binding</keyword>
<name>A0A3B0RYF2_9ZZZZ</name>
<proteinExistence type="inferred from homology"/>
<dbReference type="SUPFAM" id="SSF52768">
    <property type="entry name" value="Arginase/deacetylase"/>
    <property type="match status" value="1"/>
</dbReference>
<gene>
    <name evidence="4" type="ORF">MNBD_ACTINO01-999</name>
</gene>
<accession>A0A3B0RYF2</accession>
<dbReference type="PANTHER" id="PTHR11358">
    <property type="entry name" value="ARGINASE/AGMATINASE"/>
    <property type="match status" value="1"/>
</dbReference>
<evidence type="ECO:0000256" key="1">
    <source>
        <dbReference type="ARBA" id="ARBA00009227"/>
    </source>
</evidence>
<evidence type="ECO:0000256" key="2">
    <source>
        <dbReference type="ARBA" id="ARBA00022723"/>
    </source>
</evidence>
<dbReference type="InterPro" id="IPR023696">
    <property type="entry name" value="Ureohydrolase_dom_sf"/>
</dbReference>
<dbReference type="InterPro" id="IPR020855">
    <property type="entry name" value="Ureohydrolase_Mn_BS"/>
</dbReference>
<dbReference type="PRINTS" id="PR00116">
    <property type="entry name" value="ARGINASE"/>
</dbReference>
<protein>
    <submittedName>
        <fullName evidence="4">Arginase/agmatinase/formimionoglutamate hydrolase, arginase family</fullName>
    </submittedName>
</protein>
<keyword evidence="3 4" id="KW-0378">Hydrolase</keyword>
<dbReference type="PIRSF" id="PIRSF036979">
    <property type="entry name" value="Arginase"/>
    <property type="match status" value="1"/>
</dbReference>
<dbReference type="PANTHER" id="PTHR11358:SF26">
    <property type="entry name" value="GUANIDINO ACID HYDROLASE, MITOCHONDRIAL"/>
    <property type="match status" value="1"/>
</dbReference>
<comment type="similarity">
    <text evidence="1">Belongs to the arginase family. Agmatinase subfamily.</text>
</comment>
<dbReference type="Gene3D" id="3.40.800.10">
    <property type="entry name" value="Ureohydrolase domain"/>
    <property type="match status" value="1"/>
</dbReference>
<dbReference type="CDD" id="cd09990">
    <property type="entry name" value="Agmatinase-like"/>
    <property type="match status" value="1"/>
</dbReference>
<dbReference type="EMBL" id="UOEI01000016">
    <property type="protein sequence ID" value="VAV89413.1"/>
    <property type="molecule type" value="Genomic_DNA"/>
</dbReference>
<dbReference type="PROSITE" id="PS01053">
    <property type="entry name" value="ARGINASE_1"/>
    <property type="match status" value="1"/>
</dbReference>
<dbReference type="AlphaFoldDB" id="A0A3B0RYF2"/>
<organism evidence="4">
    <name type="scientific">hydrothermal vent metagenome</name>
    <dbReference type="NCBI Taxonomy" id="652676"/>
    <lineage>
        <taxon>unclassified sequences</taxon>
        <taxon>metagenomes</taxon>
        <taxon>ecological metagenomes</taxon>
    </lineage>
</organism>
<dbReference type="InterPro" id="IPR005925">
    <property type="entry name" value="Agmatinase-rel"/>
</dbReference>
<dbReference type="GO" id="GO:0008783">
    <property type="term" value="F:agmatinase activity"/>
    <property type="evidence" value="ECO:0007669"/>
    <property type="project" value="TreeGrafter"/>
</dbReference>
<dbReference type="InterPro" id="IPR006035">
    <property type="entry name" value="Ureohydrolase"/>
</dbReference>
<sequence length="337" mass="35634">MLAMVTRLLCKDVAMAETYRFASFPSFCGVPSVVLDDIESSGADVVIIGAPIDWGATYRGGARFGPKAIREADYLGADGHRPHLPTGIDPFCEFKIIDAGDIEVGPGYLEQALDLLAGTVERIAAAGAIPIVLGGDHSITFGNGSGLARVHGDGAFGLVHFDAHADTGVTNVGQLHGHGTPMRRLIESGAVPGHRFVQIGLRGYWPDPETVAWMRGQEMRTFLMSEIVERGLRPVVDDAVSSCTSSDSIGIFLSIDIDVVDPGMAPGTGTPEPGGLTSRELLDTVRRLARELPIVGADIVEVSPPYDGPGQITAFLANRVVLEILNGMAERKVGHGT</sequence>